<dbReference type="PROSITE" id="PS50126">
    <property type="entry name" value="S1"/>
    <property type="match status" value="1"/>
</dbReference>
<evidence type="ECO:0000256" key="1">
    <source>
        <dbReference type="ARBA" id="ARBA00022472"/>
    </source>
</evidence>
<feature type="domain" description="S1 motif" evidence="6">
    <location>
        <begin position="101"/>
        <end position="165"/>
    </location>
</feature>
<dbReference type="EMBL" id="BARS01029579">
    <property type="protein sequence ID" value="GAG06129.1"/>
    <property type="molecule type" value="Genomic_DNA"/>
</dbReference>
<feature type="non-terminal residue" evidence="7">
    <location>
        <position position="235"/>
    </location>
</feature>
<dbReference type="InterPro" id="IPR012340">
    <property type="entry name" value="NA-bd_OB-fold"/>
</dbReference>
<dbReference type="CDD" id="cd04455">
    <property type="entry name" value="S1_NusA"/>
    <property type="match status" value="1"/>
</dbReference>
<evidence type="ECO:0000256" key="4">
    <source>
        <dbReference type="ARBA" id="ARBA00023015"/>
    </source>
</evidence>
<evidence type="ECO:0000256" key="3">
    <source>
        <dbReference type="ARBA" id="ARBA00022884"/>
    </source>
</evidence>
<dbReference type="SUPFAM" id="SSF69705">
    <property type="entry name" value="Transcription factor NusA, N-terminal domain"/>
    <property type="match status" value="1"/>
</dbReference>
<dbReference type="InterPro" id="IPR013735">
    <property type="entry name" value="TF_NusA_N"/>
</dbReference>
<dbReference type="GO" id="GO:0005829">
    <property type="term" value="C:cytosol"/>
    <property type="evidence" value="ECO:0007669"/>
    <property type="project" value="TreeGrafter"/>
</dbReference>
<evidence type="ECO:0000256" key="5">
    <source>
        <dbReference type="ARBA" id="ARBA00023163"/>
    </source>
</evidence>
<organism evidence="7">
    <name type="scientific">marine sediment metagenome</name>
    <dbReference type="NCBI Taxonomy" id="412755"/>
    <lineage>
        <taxon>unclassified sequences</taxon>
        <taxon>metagenomes</taxon>
        <taxon>ecological metagenomes</taxon>
    </lineage>
</organism>
<keyword evidence="4" id="KW-0805">Transcription regulation</keyword>
<evidence type="ECO:0000313" key="7">
    <source>
        <dbReference type="EMBL" id="GAG06129.1"/>
    </source>
</evidence>
<proteinExistence type="predicted"/>
<dbReference type="PANTHER" id="PTHR22648">
    <property type="entry name" value="TRANSCRIPTION TERMINATION FACTOR NUSA"/>
    <property type="match status" value="1"/>
</dbReference>
<dbReference type="Gene3D" id="2.40.50.140">
    <property type="entry name" value="Nucleic acid-binding proteins"/>
    <property type="match status" value="1"/>
</dbReference>
<keyword evidence="1" id="KW-0806">Transcription termination</keyword>
<dbReference type="InterPro" id="IPR009019">
    <property type="entry name" value="KH_sf_prok-type"/>
</dbReference>
<dbReference type="Gene3D" id="3.30.300.20">
    <property type="match status" value="1"/>
</dbReference>
<dbReference type="InterPro" id="IPR003029">
    <property type="entry name" value="S1_domain"/>
</dbReference>
<dbReference type="Gene3D" id="3.30.1480.10">
    <property type="entry name" value="NusA, N-terminal domain"/>
    <property type="match status" value="1"/>
</dbReference>
<dbReference type="InterPro" id="IPR036555">
    <property type="entry name" value="NusA_N_sf"/>
</dbReference>
<dbReference type="PANTHER" id="PTHR22648:SF0">
    <property type="entry name" value="TRANSCRIPTION TERMINATION_ANTITERMINATION PROTEIN NUSA"/>
    <property type="match status" value="1"/>
</dbReference>
<reference evidence="7" key="1">
    <citation type="journal article" date="2014" name="Front. Microbiol.">
        <title>High frequency of phylogenetically diverse reductive dehalogenase-homologous genes in deep subseafloor sedimentary metagenomes.</title>
        <authorList>
            <person name="Kawai M."/>
            <person name="Futagami T."/>
            <person name="Toyoda A."/>
            <person name="Takaki Y."/>
            <person name="Nishi S."/>
            <person name="Hori S."/>
            <person name="Arai W."/>
            <person name="Tsubouchi T."/>
            <person name="Morono Y."/>
            <person name="Uchiyama I."/>
            <person name="Ito T."/>
            <person name="Fujiyama A."/>
            <person name="Inagaki F."/>
            <person name="Takami H."/>
        </authorList>
    </citation>
    <scope>NUCLEOTIDE SEQUENCE</scope>
    <source>
        <strain evidence="7">Expedition CK06-06</strain>
    </source>
</reference>
<dbReference type="SUPFAM" id="SSF54814">
    <property type="entry name" value="Prokaryotic type KH domain (KH-domain type II)"/>
    <property type="match status" value="1"/>
</dbReference>
<dbReference type="GO" id="GO:0003723">
    <property type="term" value="F:RNA binding"/>
    <property type="evidence" value="ECO:0007669"/>
    <property type="project" value="UniProtKB-KW"/>
</dbReference>
<comment type="caution">
    <text evidence="7">The sequence shown here is derived from an EMBL/GenBank/DDBJ whole genome shotgun (WGS) entry which is preliminary data.</text>
</comment>
<dbReference type="InterPro" id="IPR030842">
    <property type="entry name" value="TF_NusA_bacterial"/>
</dbReference>
<keyword evidence="5" id="KW-0804">Transcription</keyword>
<sequence>MNIEFIEALEEMAKEKGIAREDLYEAIRKGLAVAYQEEYHTETPVEVEINPNSGDILINGKRIELAKFGRIATKKAEEAIRHEITCKRREIVYELFIHRVGEIISGSIHRFEGKDVWVNLGEAEALLPDVERIPGERYHAGQRLRAYLVSVEQTQGDPRILLSRAHPEFVHQLLRMEIPELEEGILVVRQIAREPGRRSKVAVESLDPNVDPIGTCVGAGGARVRVVTRELYGEK</sequence>
<dbReference type="AlphaFoldDB" id="X0UJZ7"/>
<evidence type="ECO:0000256" key="2">
    <source>
        <dbReference type="ARBA" id="ARBA00022490"/>
    </source>
</evidence>
<dbReference type="InterPro" id="IPR015946">
    <property type="entry name" value="KH_dom-like_a/b"/>
</dbReference>
<evidence type="ECO:0000259" key="6">
    <source>
        <dbReference type="PROSITE" id="PS50126"/>
    </source>
</evidence>
<dbReference type="Pfam" id="PF08529">
    <property type="entry name" value="NusA_N"/>
    <property type="match status" value="1"/>
</dbReference>
<dbReference type="GO" id="GO:0031564">
    <property type="term" value="P:transcription antitermination"/>
    <property type="evidence" value="ECO:0007669"/>
    <property type="project" value="InterPro"/>
</dbReference>
<protein>
    <recommendedName>
        <fullName evidence="6">S1 motif domain-containing protein</fullName>
    </recommendedName>
</protein>
<accession>X0UJZ7</accession>
<dbReference type="GO" id="GO:0003700">
    <property type="term" value="F:DNA-binding transcription factor activity"/>
    <property type="evidence" value="ECO:0007669"/>
    <property type="project" value="InterPro"/>
</dbReference>
<dbReference type="SUPFAM" id="SSF50249">
    <property type="entry name" value="Nucleic acid-binding proteins"/>
    <property type="match status" value="1"/>
</dbReference>
<keyword evidence="3" id="KW-0694">RNA-binding</keyword>
<gene>
    <name evidence="7" type="ORF">S01H1_46214</name>
</gene>
<dbReference type="InterPro" id="IPR025249">
    <property type="entry name" value="TF_NusA_KH_1st"/>
</dbReference>
<dbReference type="GO" id="GO:0006353">
    <property type="term" value="P:DNA-templated transcription termination"/>
    <property type="evidence" value="ECO:0007669"/>
    <property type="project" value="UniProtKB-KW"/>
</dbReference>
<dbReference type="SMART" id="SM00316">
    <property type="entry name" value="S1"/>
    <property type="match status" value="1"/>
</dbReference>
<name>X0UJZ7_9ZZZZ</name>
<dbReference type="Pfam" id="PF13184">
    <property type="entry name" value="KH_NusA_1st"/>
    <property type="match status" value="1"/>
</dbReference>
<keyword evidence="2" id="KW-0963">Cytoplasm</keyword>